<dbReference type="EMBL" id="AWFG01000052">
    <property type="protein sequence ID" value="KCZ56111.1"/>
    <property type="molecule type" value="Genomic_DNA"/>
</dbReference>
<dbReference type="InterPro" id="IPR000073">
    <property type="entry name" value="AB_hydrolase_1"/>
</dbReference>
<dbReference type="InterPro" id="IPR029058">
    <property type="entry name" value="AB_hydrolase_fold"/>
</dbReference>
<dbReference type="Gene3D" id="3.40.50.1820">
    <property type="entry name" value="alpha/beta hydrolase"/>
    <property type="match status" value="1"/>
</dbReference>
<dbReference type="Pfam" id="PF12697">
    <property type="entry name" value="Abhydrolase_6"/>
    <property type="match status" value="1"/>
</dbReference>
<dbReference type="SUPFAM" id="SSF53474">
    <property type="entry name" value="alpha/beta-Hydrolases"/>
    <property type="match status" value="1"/>
</dbReference>
<feature type="domain" description="AB hydrolase-1" evidence="1">
    <location>
        <begin position="29"/>
        <end position="218"/>
    </location>
</feature>
<organism evidence="2 3">
    <name type="scientific">Hyphomonas chukchiensis</name>
    <dbReference type="NCBI Taxonomy" id="1280947"/>
    <lineage>
        <taxon>Bacteria</taxon>
        <taxon>Pseudomonadati</taxon>
        <taxon>Pseudomonadota</taxon>
        <taxon>Alphaproteobacteria</taxon>
        <taxon>Hyphomonadales</taxon>
        <taxon>Hyphomonadaceae</taxon>
        <taxon>Hyphomonas</taxon>
    </lineage>
</organism>
<reference evidence="2 3" key="1">
    <citation type="journal article" date="2014" name="Antonie Van Leeuwenhoek">
        <title>Hyphomonas beringensis sp. nov. and Hyphomonas chukchiensis sp. nov., isolated from surface seawater of the Bering Sea and Chukchi Sea.</title>
        <authorList>
            <person name="Li C."/>
            <person name="Lai Q."/>
            <person name="Li G."/>
            <person name="Dong C."/>
            <person name="Wang J."/>
            <person name="Liao Y."/>
            <person name="Shao Z."/>
        </authorList>
    </citation>
    <scope>NUCLEOTIDE SEQUENCE [LARGE SCALE GENOMIC DNA]</scope>
    <source>
        <strain evidence="2 3">BH-BN04-4</strain>
    </source>
</reference>
<evidence type="ECO:0000313" key="2">
    <source>
        <dbReference type="EMBL" id="KCZ56111.1"/>
    </source>
</evidence>
<keyword evidence="3" id="KW-1185">Reference proteome</keyword>
<evidence type="ECO:0000259" key="1">
    <source>
        <dbReference type="Pfam" id="PF12697"/>
    </source>
</evidence>
<dbReference type="eggNOG" id="COG2021">
    <property type="taxonomic scope" value="Bacteria"/>
</dbReference>
<dbReference type="InterPro" id="IPR050266">
    <property type="entry name" value="AB_hydrolase_sf"/>
</dbReference>
<dbReference type="PATRIC" id="fig|1280947.3.peg.2940"/>
<dbReference type="Proteomes" id="UP000027190">
    <property type="component" value="Unassembled WGS sequence"/>
</dbReference>
<dbReference type="PANTHER" id="PTHR43798:SF29">
    <property type="entry name" value="AB HYDROLASE-1 DOMAIN-CONTAINING PROTEIN"/>
    <property type="match status" value="1"/>
</dbReference>
<dbReference type="AlphaFoldDB" id="A0A062U710"/>
<protein>
    <recommendedName>
        <fullName evidence="1">AB hydrolase-1 domain-containing protein</fullName>
    </recommendedName>
</protein>
<gene>
    <name evidence="2" type="ORF">HY30_07595</name>
</gene>
<name>A0A062U710_9PROT</name>
<accession>A0A062U710</accession>
<comment type="caution">
    <text evidence="2">The sequence shown here is derived from an EMBL/GenBank/DDBJ whole genome shotgun (WGS) entry which is preliminary data.</text>
</comment>
<sequence>MIPGLASDRAVWERTIAALGDEVNCLVGDTLQDDSLTAMARRILDQAPQEFWLAGVSMGGMIALEILNLAPARLKGLALVDTRIRPDAPDEISRRQAQNAALSAASPEERRYMSVEGMKFLIHSSATEDVREELLGMSKSITVDIYVRQNTAVIERRDLRPFVANAPLRTKVIVGEEDMMTPMDQSREIHDAIPHSEFHIIPDCGHLPPIEKPEVMADLLRELIS</sequence>
<evidence type="ECO:0000313" key="3">
    <source>
        <dbReference type="Proteomes" id="UP000027190"/>
    </source>
</evidence>
<dbReference type="STRING" id="1280947.HY30_07595"/>
<proteinExistence type="predicted"/>
<dbReference type="PANTHER" id="PTHR43798">
    <property type="entry name" value="MONOACYLGLYCEROL LIPASE"/>
    <property type="match status" value="1"/>
</dbReference>